<feature type="chain" id="PRO_5037172017" evidence="1">
    <location>
        <begin position="27"/>
        <end position="39"/>
    </location>
</feature>
<proteinExistence type="predicted"/>
<dbReference type="Proteomes" id="UP000887564">
    <property type="component" value="Unplaced"/>
</dbReference>
<accession>A0A914S385</accession>
<keyword evidence="2" id="KW-1185">Reference proteome</keyword>
<organism evidence="2 3">
    <name type="scientific">Parascaris equorum</name>
    <name type="common">Equine roundworm</name>
    <dbReference type="NCBI Taxonomy" id="6256"/>
    <lineage>
        <taxon>Eukaryota</taxon>
        <taxon>Metazoa</taxon>
        <taxon>Ecdysozoa</taxon>
        <taxon>Nematoda</taxon>
        <taxon>Chromadorea</taxon>
        <taxon>Rhabditida</taxon>
        <taxon>Spirurina</taxon>
        <taxon>Ascaridomorpha</taxon>
        <taxon>Ascaridoidea</taxon>
        <taxon>Ascarididae</taxon>
        <taxon>Parascaris</taxon>
    </lineage>
</organism>
<evidence type="ECO:0000256" key="1">
    <source>
        <dbReference type="SAM" id="SignalP"/>
    </source>
</evidence>
<name>A0A914S385_PAREQ</name>
<sequence length="39" mass="4522">MQIMSTIKNVAVYFFLLLLLNVKALSGYHDYCKCMKCSM</sequence>
<evidence type="ECO:0000313" key="3">
    <source>
        <dbReference type="WBParaSite" id="PEQ_0001160901-mRNA-1"/>
    </source>
</evidence>
<feature type="signal peptide" evidence="1">
    <location>
        <begin position="1"/>
        <end position="26"/>
    </location>
</feature>
<evidence type="ECO:0000313" key="2">
    <source>
        <dbReference type="Proteomes" id="UP000887564"/>
    </source>
</evidence>
<protein>
    <submittedName>
        <fullName evidence="3">Uncharacterized protein</fullName>
    </submittedName>
</protein>
<keyword evidence="1" id="KW-0732">Signal</keyword>
<dbReference type="WBParaSite" id="PEQ_0001160901-mRNA-1">
    <property type="protein sequence ID" value="PEQ_0001160901-mRNA-1"/>
    <property type="gene ID" value="PEQ_0001160901"/>
</dbReference>
<reference evidence="3" key="1">
    <citation type="submission" date="2022-11" db="UniProtKB">
        <authorList>
            <consortium name="WormBaseParasite"/>
        </authorList>
    </citation>
    <scope>IDENTIFICATION</scope>
</reference>
<dbReference type="AlphaFoldDB" id="A0A914S385"/>